<dbReference type="EMBL" id="CM042890">
    <property type="protein sequence ID" value="KAI4312697.1"/>
    <property type="molecule type" value="Genomic_DNA"/>
</dbReference>
<keyword evidence="2" id="KW-1185">Reference proteome</keyword>
<evidence type="ECO:0000313" key="2">
    <source>
        <dbReference type="Proteomes" id="UP001057402"/>
    </source>
</evidence>
<dbReference type="Proteomes" id="UP001057402">
    <property type="component" value="Chromosome 11"/>
</dbReference>
<accession>A0ACB9LNH1</accession>
<protein>
    <submittedName>
        <fullName evidence="1">Uncharacterized protein</fullName>
    </submittedName>
</protein>
<gene>
    <name evidence="1" type="ORF">MLD38_037498</name>
</gene>
<proteinExistence type="predicted"/>
<sequence length="131" mass="15441">MATSYNDMFFFYSPNQISIFDGKHYDYWSSQMETIFLSQDLWRIVDEGFEEDDELPSEEEGAGEQEKKAREIVMKNVMAKTIYPRLYGLKKAKEAWSVLKKEFQGSEKVTSIKLQGLWRDFDNLAMKSPKR</sequence>
<name>A0ACB9LNH1_9MYRT</name>
<organism evidence="1 2">
    <name type="scientific">Melastoma candidum</name>
    <dbReference type="NCBI Taxonomy" id="119954"/>
    <lineage>
        <taxon>Eukaryota</taxon>
        <taxon>Viridiplantae</taxon>
        <taxon>Streptophyta</taxon>
        <taxon>Embryophyta</taxon>
        <taxon>Tracheophyta</taxon>
        <taxon>Spermatophyta</taxon>
        <taxon>Magnoliopsida</taxon>
        <taxon>eudicotyledons</taxon>
        <taxon>Gunneridae</taxon>
        <taxon>Pentapetalae</taxon>
        <taxon>rosids</taxon>
        <taxon>malvids</taxon>
        <taxon>Myrtales</taxon>
        <taxon>Melastomataceae</taxon>
        <taxon>Melastomatoideae</taxon>
        <taxon>Melastomateae</taxon>
        <taxon>Melastoma</taxon>
    </lineage>
</organism>
<evidence type="ECO:0000313" key="1">
    <source>
        <dbReference type="EMBL" id="KAI4312697.1"/>
    </source>
</evidence>
<comment type="caution">
    <text evidence="1">The sequence shown here is derived from an EMBL/GenBank/DDBJ whole genome shotgun (WGS) entry which is preliminary data.</text>
</comment>
<reference evidence="2" key="1">
    <citation type="journal article" date="2023" name="Front. Plant Sci.">
        <title>Chromosomal-level genome assembly of Melastoma candidum provides insights into trichome evolution.</title>
        <authorList>
            <person name="Zhong Y."/>
            <person name="Wu W."/>
            <person name="Sun C."/>
            <person name="Zou P."/>
            <person name="Liu Y."/>
            <person name="Dai S."/>
            <person name="Zhou R."/>
        </authorList>
    </citation>
    <scope>NUCLEOTIDE SEQUENCE [LARGE SCALE GENOMIC DNA]</scope>
</reference>